<keyword evidence="7 10" id="KW-0456">Lyase</keyword>
<feature type="active site" evidence="10">
    <location>
        <position position="188"/>
    </location>
</feature>
<evidence type="ECO:0000256" key="1">
    <source>
        <dbReference type="ARBA" id="ARBA00005091"/>
    </source>
</evidence>
<evidence type="ECO:0000256" key="10">
    <source>
        <dbReference type="HAMAP-Rule" id="MF_00278"/>
    </source>
</evidence>
<dbReference type="EMBL" id="JAVRHX010000001">
    <property type="protein sequence ID" value="MDT0594737.1"/>
    <property type="molecule type" value="Genomic_DNA"/>
</dbReference>
<dbReference type="PROSITE" id="PS51273">
    <property type="entry name" value="GATASE_TYPE_1"/>
    <property type="match status" value="1"/>
</dbReference>
<sequence>MSQAALTIVDTGCANIASVKFAVERLGIIAEVSDDIRVIAKSQRVILPGVGSAPAAMKSIHAKNLKDCLLNLTQPVLGVCLGMQLMVEESQECDLGKNENTQGLGLMPGTVEKMQVGQLRLPHMGWNKVHSINSNALFDGIDDGAYFYFVHGYAVPEYEYTLAVSEYAKPFSAAINKDNFFGVQFHPERSSDAGAQLLKNFSRL</sequence>
<accession>A0ABU2ZQ46</accession>
<comment type="subcellular location">
    <subcellularLocation>
        <location evidence="10">Cytoplasm</location>
    </subcellularLocation>
</comment>
<dbReference type="RefSeq" id="WP_311368197.1">
    <property type="nucleotide sequence ID" value="NZ_JAVRHX010000001.1"/>
</dbReference>
<name>A0ABU2ZQ46_9ALTE</name>
<dbReference type="HAMAP" id="MF_00278">
    <property type="entry name" value="HisH"/>
    <property type="match status" value="1"/>
</dbReference>
<feature type="active site" evidence="10">
    <location>
        <position position="186"/>
    </location>
</feature>
<keyword evidence="3 10" id="KW-0028">Amino-acid biosynthesis</keyword>
<dbReference type="EC" id="4.3.2.10" evidence="10"/>
<dbReference type="PRINTS" id="PR00097">
    <property type="entry name" value="ANTSNTHASEII"/>
</dbReference>
<evidence type="ECO:0000313" key="12">
    <source>
        <dbReference type="EMBL" id="MDT0594737.1"/>
    </source>
</evidence>
<keyword evidence="10" id="KW-0963">Cytoplasm</keyword>
<gene>
    <name evidence="10 12" type="primary">hisH</name>
    <name evidence="12" type="ORF">RM552_07795</name>
</gene>
<dbReference type="InterPro" id="IPR029062">
    <property type="entry name" value="Class_I_gatase-like"/>
</dbReference>
<dbReference type="InterPro" id="IPR010139">
    <property type="entry name" value="Imidazole-glycPsynth_HisH"/>
</dbReference>
<dbReference type="PIRSF" id="PIRSF000495">
    <property type="entry name" value="Amidotransf_hisH"/>
    <property type="match status" value="1"/>
</dbReference>
<evidence type="ECO:0000259" key="11">
    <source>
        <dbReference type="Pfam" id="PF00117"/>
    </source>
</evidence>
<keyword evidence="4 10" id="KW-0378">Hydrolase</keyword>
<evidence type="ECO:0000256" key="5">
    <source>
        <dbReference type="ARBA" id="ARBA00022962"/>
    </source>
</evidence>
<comment type="function">
    <text evidence="10">IGPS catalyzes the conversion of PRFAR and glutamine to IGP, AICAR and glutamate. The HisH subunit catalyzes the hydrolysis of glutamine to glutamate and ammonia as part of the synthesis of IGP and AICAR. The resulting ammonia molecule is channeled to the active site of HisF.</text>
</comment>
<dbReference type="CDD" id="cd01748">
    <property type="entry name" value="GATase1_IGP_Synthase"/>
    <property type="match status" value="1"/>
</dbReference>
<evidence type="ECO:0000313" key="13">
    <source>
        <dbReference type="Proteomes" id="UP001253545"/>
    </source>
</evidence>
<keyword evidence="13" id="KW-1185">Reference proteome</keyword>
<evidence type="ECO:0000256" key="9">
    <source>
        <dbReference type="ARBA" id="ARBA00049534"/>
    </source>
</evidence>
<evidence type="ECO:0000256" key="4">
    <source>
        <dbReference type="ARBA" id="ARBA00022801"/>
    </source>
</evidence>
<dbReference type="InterPro" id="IPR017926">
    <property type="entry name" value="GATASE"/>
</dbReference>
<comment type="subunit">
    <text evidence="2 10">Heterodimer of HisH and HisF.</text>
</comment>
<protein>
    <recommendedName>
        <fullName evidence="10">Imidazole glycerol phosphate synthase subunit HisH</fullName>
        <ecNumber evidence="10">4.3.2.10</ecNumber>
    </recommendedName>
    <alternativeName>
        <fullName evidence="10">IGP synthase glutaminase subunit</fullName>
        <ecNumber evidence="10">3.5.1.2</ecNumber>
    </alternativeName>
    <alternativeName>
        <fullName evidence="10">IGP synthase subunit HisH</fullName>
    </alternativeName>
    <alternativeName>
        <fullName evidence="10">ImGP synthase subunit HisH</fullName>
        <shortName evidence="10">IGPS subunit HisH</shortName>
    </alternativeName>
</protein>
<comment type="catalytic activity">
    <reaction evidence="8 10">
        <text>5-[(5-phospho-1-deoxy-D-ribulos-1-ylimino)methylamino]-1-(5-phospho-beta-D-ribosyl)imidazole-4-carboxamide + L-glutamine = D-erythro-1-(imidazol-4-yl)glycerol 3-phosphate + 5-amino-1-(5-phospho-beta-D-ribosyl)imidazole-4-carboxamide + L-glutamate + H(+)</text>
        <dbReference type="Rhea" id="RHEA:24793"/>
        <dbReference type="ChEBI" id="CHEBI:15378"/>
        <dbReference type="ChEBI" id="CHEBI:29985"/>
        <dbReference type="ChEBI" id="CHEBI:58278"/>
        <dbReference type="ChEBI" id="CHEBI:58359"/>
        <dbReference type="ChEBI" id="CHEBI:58475"/>
        <dbReference type="ChEBI" id="CHEBI:58525"/>
        <dbReference type="EC" id="4.3.2.10"/>
    </reaction>
</comment>
<keyword evidence="6 10" id="KW-0368">Histidine biosynthesis</keyword>
<dbReference type="EC" id="3.5.1.2" evidence="10"/>
<evidence type="ECO:0000256" key="6">
    <source>
        <dbReference type="ARBA" id="ARBA00023102"/>
    </source>
</evidence>
<comment type="pathway">
    <text evidence="1 10">Amino-acid biosynthesis; L-histidine biosynthesis; L-histidine from 5-phospho-alpha-D-ribose 1-diphosphate: step 5/9.</text>
</comment>
<dbReference type="NCBIfam" id="TIGR01855">
    <property type="entry name" value="IMP_synth_hisH"/>
    <property type="match status" value="1"/>
</dbReference>
<dbReference type="GO" id="GO:0016829">
    <property type="term" value="F:lyase activity"/>
    <property type="evidence" value="ECO:0007669"/>
    <property type="project" value="UniProtKB-KW"/>
</dbReference>
<evidence type="ECO:0000256" key="2">
    <source>
        <dbReference type="ARBA" id="ARBA00011152"/>
    </source>
</evidence>
<feature type="domain" description="Glutamine amidotransferase" evidence="11">
    <location>
        <begin position="38"/>
        <end position="201"/>
    </location>
</feature>
<dbReference type="Proteomes" id="UP001253545">
    <property type="component" value="Unassembled WGS sequence"/>
</dbReference>
<dbReference type="Pfam" id="PF00117">
    <property type="entry name" value="GATase"/>
    <property type="match status" value="1"/>
</dbReference>
<evidence type="ECO:0000256" key="8">
    <source>
        <dbReference type="ARBA" id="ARBA00047838"/>
    </source>
</evidence>
<dbReference type="PANTHER" id="PTHR42701">
    <property type="entry name" value="IMIDAZOLE GLYCEROL PHOSPHATE SYNTHASE SUBUNIT HISH"/>
    <property type="match status" value="1"/>
</dbReference>
<dbReference type="PANTHER" id="PTHR42701:SF1">
    <property type="entry name" value="IMIDAZOLE GLYCEROL PHOSPHATE SYNTHASE SUBUNIT HISH"/>
    <property type="match status" value="1"/>
</dbReference>
<dbReference type="SUPFAM" id="SSF52317">
    <property type="entry name" value="Class I glutamine amidotransferase-like"/>
    <property type="match status" value="1"/>
</dbReference>
<feature type="active site" description="Nucleophile" evidence="10">
    <location>
        <position position="80"/>
    </location>
</feature>
<proteinExistence type="inferred from homology"/>
<organism evidence="12 13">
    <name type="scientific">Glaciecola petra</name>
    <dbReference type="NCBI Taxonomy" id="3075602"/>
    <lineage>
        <taxon>Bacteria</taxon>
        <taxon>Pseudomonadati</taxon>
        <taxon>Pseudomonadota</taxon>
        <taxon>Gammaproteobacteria</taxon>
        <taxon>Alteromonadales</taxon>
        <taxon>Alteromonadaceae</taxon>
        <taxon>Glaciecola</taxon>
    </lineage>
</organism>
<dbReference type="Gene3D" id="3.40.50.880">
    <property type="match status" value="1"/>
</dbReference>
<reference evidence="12 13" key="1">
    <citation type="submission" date="2023-09" db="EMBL/GenBank/DDBJ databases">
        <authorList>
            <person name="Rey-Velasco X."/>
        </authorList>
    </citation>
    <scope>NUCLEOTIDE SEQUENCE [LARGE SCALE GENOMIC DNA]</scope>
    <source>
        <strain evidence="12 13">P117</strain>
    </source>
</reference>
<evidence type="ECO:0000256" key="7">
    <source>
        <dbReference type="ARBA" id="ARBA00023239"/>
    </source>
</evidence>
<comment type="catalytic activity">
    <reaction evidence="9 10">
        <text>L-glutamine + H2O = L-glutamate + NH4(+)</text>
        <dbReference type="Rhea" id="RHEA:15889"/>
        <dbReference type="ChEBI" id="CHEBI:15377"/>
        <dbReference type="ChEBI" id="CHEBI:28938"/>
        <dbReference type="ChEBI" id="CHEBI:29985"/>
        <dbReference type="ChEBI" id="CHEBI:58359"/>
        <dbReference type="EC" id="3.5.1.2"/>
    </reaction>
</comment>
<comment type="caution">
    <text evidence="12">The sequence shown here is derived from an EMBL/GenBank/DDBJ whole genome shotgun (WGS) entry which is preliminary data.</text>
</comment>
<keyword evidence="5 10" id="KW-0315">Glutamine amidotransferase</keyword>
<evidence type="ECO:0000256" key="3">
    <source>
        <dbReference type="ARBA" id="ARBA00022605"/>
    </source>
</evidence>